<gene>
    <name evidence="2" type="ORF">EW146_g2883</name>
</gene>
<accession>A0A4S4LZH4</accession>
<evidence type="ECO:0000256" key="1">
    <source>
        <dbReference type="SAM" id="MobiDB-lite"/>
    </source>
</evidence>
<dbReference type="Pfam" id="PF01803">
    <property type="entry name" value="LIM_bind"/>
    <property type="match status" value="1"/>
</dbReference>
<feature type="compositionally biased region" description="Polar residues" evidence="1">
    <location>
        <begin position="357"/>
        <end position="366"/>
    </location>
</feature>
<dbReference type="InterPro" id="IPR029005">
    <property type="entry name" value="LIM-bd/SEUSS"/>
</dbReference>
<feature type="compositionally biased region" description="Pro residues" evidence="1">
    <location>
        <begin position="590"/>
        <end position="599"/>
    </location>
</feature>
<feature type="region of interest" description="Disordered" evidence="1">
    <location>
        <begin position="93"/>
        <end position="158"/>
    </location>
</feature>
<dbReference type="AlphaFoldDB" id="A0A4S4LZH4"/>
<dbReference type="EMBL" id="SGPL01000089">
    <property type="protein sequence ID" value="THH18012.1"/>
    <property type="molecule type" value="Genomic_DNA"/>
</dbReference>
<proteinExistence type="predicted"/>
<feature type="compositionally biased region" description="Polar residues" evidence="1">
    <location>
        <begin position="93"/>
        <end position="104"/>
    </location>
</feature>
<keyword evidence="3" id="KW-1185">Reference proteome</keyword>
<feature type="region of interest" description="Disordered" evidence="1">
    <location>
        <begin position="345"/>
        <end position="389"/>
    </location>
</feature>
<name>A0A4S4LZH4_9AGAM</name>
<feature type="compositionally biased region" description="Pro residues" evidence="1">
    <location>
        <begin position="419"/>
        <end position="435"/>
    </location>
</feature>
<dbReference type="OrthoDB" id="774557at2759"/>
<feature type="compositionally biased region" description="Low complexity" evidence="1">
    <location>
        <begin position="947"/>
        <end position="959"/>
    </location>
</feature>
<feature type="region of interest" description="Disordered" evidence="1">
    <location>
        <begin position="923"/>
        <end position="1070"/>
    </location>
</feature>
<feature type="compositionally biased region" description="Basic residues" evidence="1">
    <location>
        <begin position="1058"/>
        <end position="1070"/>
    </location>
</feature>
<evidence type="ECO:0000313" key="3">
    <source>
        <dbReference type="Proteomes" id="UP000310158"/>
    </source>
</evidence>
<evidence type="ECO:0000313" key="2">
    <source>
        <dbReference type="EMBL" id="THH18012.1"/>
    </source>
</evidence>
<feature type="region of interest" description="Disordered" evidence="1">
    <location>
        <begin position="177"/>
        <end position="213"/>
    </location>
</feature>
<dbReference type="PANTHER" id="PTHR10378">
    <property type="entry name" value="LIM DOMAIN-BINDING PROTEIN"/>
    <property type="match status" value="1"/>
</dbReference>
<feature type="compositionally biased region" description="Pro residues" evidence="1">
    <location>
        <begin position="973"/>
        <end position="987"/>
    </location>
</feature>
<feature type="region of interest" description="Disordered" evidence="1">
    <location>
        <begin position="401"/>
        <end position="599"/>
    </location>
</feature>
<comment type="caution">
    <text evidence="2">The sequence shown here is derived from an EMBL/GenBank/DDBJ whole genome shotgun (WGS) entry which is preliminary data.</text>
</comment>
<feature type="compositionally biased region" description="Pro residues" evidence="1">
    <location>
        <begin position="489"/>
        <end position="499"/>
    </location>
</feature>
<feature type="compositionally biased region" description="Low complexity" evidence="1">
    <location>
        <begin position="539"/>
        <end position="555"/>
    </location>
</feature>
<organism evidence="2 3">
    <name type="scientific">Bondarzewia mesenterica</name>
    <dbReference type="NCBI Taxonomy" id="1095465"/>
    <lineage>
        <taxon>Eukaryota</taxon>
        <taxon>Fungi</taxon>
        <taxon>Dikarya</taxon>
        <taxon>Basidiomycota</taxon>
        <taxon>Agaricomycotina</taxon>
        <taxon>Agaricomycetes</taxon>
        <taxon>Russulales</taxon>
        <taxon>Bondarzewiaceae</taxon>
        <taxon>Bondarzewia</taxon>
    </lineage>
</organism>
<feature type="compositionally biased region" description="Polar residues" evidence="1">
    <location>
        <begin position="1038"/>
        <end position="1051"/>
    </location>
</feature>
<feature type="compositionally biased region" description="Pro residues" evidence="1">
    <location>
        <begin position="931"/>
        <end position="946"/>
    </location>
</feature>
<sequence length="1070" mass="113868">MNVRPDMIRPQGMSHMLNMNPPFQQQPGQQPQSQPQHMLMQNSNNINPGINFLPNGQTANAAPNRQTQLYQLQLQQANSQQRHQQLLQQSHNAQGMNGQTNGPSAPSHMNGVGPGQLQNVGFGGNMMQQPGPGVAVRRVASQPQMGGQPGGPMAGLHGTPQGMGGMGGLGMSVQGGMPSQLRQGPQQPPMNIRPPQPNQPQQMPSHISPAAPMGLNRPGHVQGIPGMPPNMAPGMVRSASGQPGMMSGVPQQSQLGQPHPGGMQAGFPQHGIQSQMPLPGQHAHQQAHINSSPRLSALSQNHTAATNLPMQGTVDRPRMPTENNMFMNFANAPFPQNMPHTTNRMPSGAPNQFGFGPSSTPPNQQHVDMAQGMAGGGGNLPSAPSPATRVDFQMTPAQQFASMQGGQSHGGEGYTHFGMPPPQQGGIAPPRPPSSQHPRPIGLSPQQPPPPQQQQHPGQPHPGPHLSPRHHQQDQVNGHMPHPARPQSQPQPQPGPLGRPPSQQAGHPRTPLTAAGSLPANATLLQGRPNISAHPPSQPQMSMAQPPRPPSAQSQPQPPLTAQGQLHMRPVAPPQGSGTPPENGVARGRPPAPVGPMMRPIPPVMPLGQGQGLLRLLQFSGILADEPSEIEPKKLQLKYWEEVVREYYVPAATLKLTLWKDNQTTEAKVFEVGTPILPRFFLVTSQSGVKSMTLSLDGAEERMTAHNSAVVECENAVWAYRYSNGYTVTLRGRLQAHILLIPVQLANGASAQASASHPNFMLKISNLIFDSQVYEKHVSFDVIVGQRIDTPKTPRTRNAQTPMVNGITTQPKEEDKWEEPKIVFERATIPSEPVNAFGIPQATMRCLELAESVGLMSDLIQFSTEKSLGPIDALKQYAQKIRESHVQNVVHGTNPAAGLPGSGQFNEVMNAVQAASCALYTSTPTSSNMPMPGPPGGPPPGPPLLQQPPQQQQQQPPQSQHHHQQPQHLQQPQQPPQPPPAGQPPTSSPGKPKGTPQQAHAPNPMAGSSSAAGPSTAPANPTSTPSMTNASLKRKAQNSDTASPTTANSGDQPPPAKRSARKRGRTTGGG</sequence>
<feature type="compositionally biased region" description="Low complexity" evidence="1">
    <location>
        <begin position="21"/>
        <end position="36"/>
    </location>
</feature>
<feature type="compositionally biased region" description="Polar residues" evidence="1">
    <location>
        <begin position="39"/>
        <end position="48"/>
    </location>
</feature>
<dbReference type="Proteomes" id="UP000310158">
    <property type="component" value="Unassembled WGS sequence"/>
</dbReference>
<reference evidence="2 3" key="1">
    <citation type="submission" date="2019-02" db="EMBL/GenBank/DDBJ databases">
        <title>Genome sequencing of the rare red list fungi Bondarzewia mesenterica.</title>
        <authorList>
            <person name="Buettner E."/>
            <person name="Kellner H."/>
        </authorList>
    </citation>
    <scope>NUCLEOTIDE SEQUENCE [LARGE SCALE GENOMIC DNA]</scope>
    <source>
        <strain evidence="2 3">DSM 108281</strain>
    </source>
</reference>
<protein>
    <submittedName>
        <fullName evidence="2">Uncharacterized protein</fullName>
    </submittedName>
</protein>
<feature type="compositionally biased region" description="Low complexity" evidence="1">
    <location>
        <begin position="1001"/>
        <end position="1028"/>
    </location>
</feature>
<feature type="region of interest" description="Disordered" evidence="1">
    <location>
        <begin position="1"/>
        <end position="48"/>
    </location>
</feature>
<feature type="compositionally biased region" description="Pro residues" evidence="1">
    <location>
        <begin position="186"/>
        <end position="198"/>
    </location>
</feature>